<comment type="caution">
    <text evidence="1">The sequence shown here is derived from an EMBL/GenBank/DDBJ whole genome shotgun (WGS) entry which is preliminary data.</text>
</comment>
<evidence type="ECO:0000313" key="2">
    <source>
        <dbReference type="Proteomes" id="UP001564626"/>
    </source>
</evidence>
<name>A0ABV4CA47_9PSEU</name>
<protein>
    <submittedName>
        <fullName evidence="1">DUF5996 family protein</fullName>
    </submittedName>
</protein>
<accession>A0ABV4CA47</accession>
<proteinExistence type="predicted"/>
<sequence>MTGTRSSVTSTGVDWPVLRVDDWAETRRTLHMWMQVIGKVRLALGPMVNHWWQVPLYVSARGLTTSPMPHRGRLLEIEFDFWDHELHLRSSAGTTRHLVLESQPVAAFYQRVLDVLAELDMPVRIDTTPTEVTEAIPFPRDTQHGTYDAGQAHLFWKQLVAVQQVFTEFRARFIGKVSPVHFFWGAMDLATTRFSGRPAPRHPGGAPHCADWVLVEGYSHELSSAGFWPGGSAEGTFYSYAYPEPPGYAERPVEPAAAGYDQQVGEFLLPYQAVRSATDPRSALLEFLQTTYAAVAEAGRWDRQALEDDPLRRASPR</sequence>
<organism evidence="1 2">
    <name type="scientific">Saccharopolyspora cebuensis</name>
    <dbReference type="NCBI Taxonomy" id="418759"/>
    <lineage>
        <taxon>Bacteria</taxon>
        <taxon>Bacillati</taxon>
        <taxon>Actinomycetota</taxon>
        <taxon>Actinomycetes</taxon>
        <taxon>Pseudonocardiales</taxon>
        <taxon>Pseudonocardiaceae</taxon>
        <taxon>Saccharopolyspora</taxon>
    </lineage>
</organism>
<dbReference type="RefSeq" id="WP_345366177.1">
    <property type="nucleotide sequence ID" value="NZ_BAABII010000016.1"/>
</dbReference>
<gene>
    <name evidence="1" type="ORF">AB8O55_00915</name>
</gene>
<evidence type="ECO:0000313" key="1">
    <source>
        <dbReference type="EMBL" id="MEY8037948.1"/>
    </source>
</evidence>
<reference evidence="1 2" key="1">
    <citation type="submission" date="2024-08" db="EMBL/GenBank/DDBJ databases">
        <title>Genome mining of Saccharopolyspora cebuensis PGLac3 from Nigerian medicinal plant.</title>
        <authorList>
            <person name="Ezeobiora C.E."/>
            <person name="Igbokwe N.H."/>
            <person name="Amin D.H."/>
            <person name="Mendie U.E."/>
        </authorList>
    </citation>
    <scope>NUCLEOTIDE SEQUENCE [LARGE SCALE GENOMIC DNA]</scope>
    <source>
        <strain evidence="1 2">PGLac3</strain>
    </source>
</reference>
<dbReference type="EMBL" id="JBGEHV010000001">
    <property type="protein sequence ID" value="MEY8037948.1"/>
    <property type="molecule type" value="Genomic_DNA"/>
</dbReference>
<dbReference type="InterPro" id="IPR046038">
    <property type="entry name" value="DUF5996"/>
</dbReference>
<dbReference type="Proteomes" id="UP001564626">
    <property type="component" value="Unassembled WGS sequence"/>
</dbReference>
<keyword evidence="2" id="KW-1185">Reference proteome</keyword>
<dbReference type="Pfam" id="PF19459">
    <property type="entry name" value="DUF5996"/>
    <property type="match status" value="1"/>
</dbReference>